<accession>A0A8J9SWK4</accession>
<dbReference type="Proteomes" id="UP001377798">
    <property type="component" value="Genome"/>
</dbReference>
<evidence type="ECO:0000313" key="3">
    <source>
        <dbReference type="Proteomes" id="UP001377798"/>
    </source>
</evidence>
<sequence>MLIFSILLLVSCMLPETSGMKSTDVNNHQYSKGNVNGIESITEITWNNIKSMNIKDRLSVKAVTSQLPISVYHDMWKYYMATRQSMTRIASVAILWTPTSSMFTEMASIIVIDERFRDSGIKSGKKDMIKTGKLNIDLVGNTITAVPFDPNFQQFITGSLDFATDTLDINKIKFYISFPDTRMSETDSTAGFMDVSWKTLPDDNGVYEKVQWDVFTFDKKLPAEVALMSGKNNFMKIKNYLDKKYNERKDSLRQLEDFSNALIYGTDQGLNKIKSKLNEDTSTSYTLVRDSAKRVEAIRLKNIQTELAEAKSKLTEALSGTDAALIQTAKDALIAVFKKYDMPVPAEENIEEGYITIGEAQ</sequence>
<proteinExistence type="predicted"/>
<gene>
    <name evidence="2" type="primary">MP</name>
</gene>
<organism evidence="2 3">
    <name type="scientific">Ash shoestring-associated virus</name>
    <dbReference type="NCBI Taxonomy" id="3070173"/>
    <lineage>
        <taxon>Viruses</taxon>
        <taxon>Riboviria</taxon>
        <taxon>Orthornavirae</taxon>
        <taxon>Negarnaviricota</taxon>
        <taxon>Polyploviricotina</taxon>
        <taxon>Bunyaviricetes</taxon>
        <taxon>Elliovirales</taxon>
        <taxon>Fimoviridae</taxon>
        <taxon>Emaravirus</taxon>
        <taxon>Emaravirus fraxini</taxon>
    </lineage>
</organism>
<dbReference type="Pfam" id="PF16505">
    <property type="entry name" value="Emaravirus_P4"/>
    <property type="match status" value="1"/>
</dbReference>
<evidence type="ECO:0000313" key="1">
    <source>
        <dbReference type="EMBL" id="CAG9003601.1"/>
    </source>
</evidence>
<keyword evidence="3" id="KW-1185">Reference proteome</keyword>
<name>A0A8J9SWK4_9VIRU</name>
<dbReference type="EMBL" id="OU466878">
    <property type="protein sequence ID" value="CAG9003601.1"/>
    <property type="molecule type" value="Viral_cRNA"/>
</dbReference>
<dbReference type="InterPro" id="IPR032434">
    <property type="entry name" value="Emaravirus_P4"/>
</dbReference>
<reference evidence="2 3" key="1">
    <citation type="submission" date="2021-07" db="EMBL/GenBank/DDBJ databases">
        <authorList>
            <person name="Von Bargen S."/>
        </authorList>
    </citation>
    <scope>NUCLEOTIDE SEQUENCE [LARGE SCALE GENOMIC DNA]</scope>
    <source>
        <strain evidence="2">E55270</strain>
        <strain evidence="1">S81</strain>
    </source>
</reference>
<protein>
    <submittedName>
        <fullName evidence="2">Movement protein</fullName>
    </submittedName>
</protein>
<dbReference type="EMBL" id="OU466883">
    <property type="protein sequence ID" value="CAG9003606.1"/>
    <property type="molecule type" value="Viral_cRNA"/>
</dbReference>
<evidence type="ECO:0000313" key="2">
    <source>
        <dbReference type="EMBL" id="CAG9003606.1"/>
    </source>
</evidence>